<reference evidence="1 2" key="1">
    <citation type="journal article" date="2009" name="Proc. Natl. Acad. Sci. U.S.A.">
        <title>Giant Marseillevirus highlights the role of amoebae as a melting pot in emergence of chimeric microorganisms.</title>
        <authorList>
            <person name="Boyer M."/>
            <person name="Yutin N."/>
            <person name="Pagnier I."/>
            <person name="Barrassi L."/>
            <person name="Fournous G."/>
            <person name="Espinosa L."/>
            <person name="Robert C."/>
            <person name="Azza S."/>
            <person name="Sun S."/>
            <person name="Rossmann M.G."/>
            <person name="Suzan-Monti M."/>
            <person name="La Scola B."/>
            <person name="Koonin E.V."/>
            <person name="Raoult D."/>
        </authorList>
    </citation>
    <scope>NUCLEOTIDE SEQUENCE [LARGE SCALE GENOMIC DNA]</scope>
    <source>
        <strain evidence="1 2">T19</strain>
    </source>
</reference>
<evidence type="ECO:0000313" key="2">
    <source>
        <dbReference type="Proteomes" id="UP000029780"/>
    </source>
</evidence>
<accession>D2XAN1</accession>
<organism evidence="1 2">
    <name type="scientific">Marseillevirus marseillevirus</name>
    <name type="common">GBM</name>
    <dbReference type="NCBI Taxonomy" id="694581"/>
    <lineage>
        <taxon>Viruses</taxon>
        <taxon>Varidnaviria</taxon>
        <taxon>Bamfordvirae</taxon>
        <taxon>Nucleocytoviricota</taxon>
        <taxon>Megaviricetes</taxon>
        <taxon>Pimascovirales</taxon>
        <taxon>Pimascovirales incertae sedis</taxon>
        <taxon>Marseilleviridae</taxon>
        <taxon>Marseillevirus</taxon>
        <taxon>Marseillevirus massiliense</taxon>
    </lineage>
</organism>
<dbReference type="OrthoDB" id="12328at10239"/>
<dbReference type="Proteomes" id="UP000029780">
    <property type="component" value="Segment"/>
</dbReference>
<dbReference type="KEGG" id="vg:8746467"/>
<keyword evidence="2" id="KW-1185">Reference proteome</keyword>
<protein>
    <submittedName>
        <fullName evidence="1">Uncharacterized protein</fullName>
    </submittedName>
</protein>
<organismHost>
    <name type="scientific">Acanthamoeba</name>
    <dbReference type="NCBI Taxonomy" id="5754"/>
</organismHost>
<evidence type="ECO:0000313" key="1">
    <source>
        <dbReference type="EMBL" id="ADB04008.1"/>
    </source>
</evidence>
<dbReference type="GeneID" id="8746467"/>
<name>D2XAN1_GBMV</name>
<dbReference type="RefSeq" id="YP_003406970.1">
    <property type="nucleotide sequence ID" value="NC_013756.1"/>
</dbReference>
<proteinExistence type="predicted"/>
<sequence length="389" mass="44126">MERFVQGDKCLKLFKEKGGSLDIDRVRKKRFEQSGCSNRFTITDGDDIGDLSTDSFLKLGKGCYTRSDKEFLKNHLKFGKGVSPFAGELIFDTQIQKLGSLPQPAHLGRVLHNSRSKVSALRNFISTVGEGLPLTTEILPPRQGKTHIYAKTFGLLFSLEKEGVLWVPQIHSYSFPHYIGRYVQLGYEKFCYPKDFPSEMAKIKTLPSKTRHVAIPVIVGGTTHANTMVLDRKTKKISFFEPHGLKSEGKFVRDRKKFVEKFVDKFKLKGYVFSEPEESCPWFGPQSIEARLPSEKPGTTTGYCESWANMFVYCKIKFPDLSDAEIHYGLTHGFTPSQLRNIVERFAAFAQDEGRKAIKNIPEKWSPATAFLYSKNPKRNVGMVCESFS</sequence>
<gene>
    <name evidence="1" type="ORF">MAR_ORF230</name>
</gene>
<dbReference type="EMBL" id="GU071086">
    <property type="protein sequence ID" value="ADB04008.1"/>
    <property type="molecule type" value="Genomic_DNA"/>
</dbReference>